<reference evidence="2 3" key="1">
    <citation type="submission" date="2022-02" db="EMBL/GenBank/DDBJ databases">
        <title>Paenibacillus sp. MBLB1776 Whole Genome Shotgun Sequencing.</title>
        <authorList>
            <person name="Hwang C.Y."/>
            <person name="Cho E.-S."/>
            <person name="Seo M.-J."/>
        </authorList>
    </citation>
    <scope>NUCLEOTIDE SEQUENCE [LARGE SCALE GENOMIC DNA]</scope>
    <source>
        <strain evidence="2 3">MBLB1776</strain>
    </source>
</reference>
<organism evidence="2 3">
    <name type="scientific">Paenibacillus aurantius</name>
    <dbReference type="NCBI Taxonomy" id="2918900"/>
    <lineage>
        <taxon>Bacteria</taxon>
        <taxon>Bacillati</taxon>
        <taxon>Bacillota</taxon>
        <taxon>Bacilli</taxon>
        <taxon>Bacillales</taxon>
        <taxon>Paenibacillaceae</taxon>
        <taxon>Paenibacillus</taxon>
    </lineage>
</organism>
<dbReference type="EMBL" id="CP130318">
    <property type="protein sequence ID" value="WNQ12043.1"/>
    <property type="molecule type" value="Genomic_DNA"/>
</dbReference>
<feature type="transmembrane region" description="Helical" evidence="1">
    <location>
        <begin position="27"/>
        <end position="45"/>
    </location>
</feature>
<dbReference type="AlphaFoldDB" id="A0AA96RG80"/>
<evidence type="ECO:0000256" key="1">
    <source>
        <dbReference type="SAM" id="Phobius"/>
    </source>
</evidence>
<gene>
    <name evidence="2" type="ORF">MJA45_02990</name>
</gene>
<sequence length="46" mass="5348">MENPNHQPEPNRNPEKPDVVLKEMKKTLLFLAFTGVVLAVVYWLIK</sequence>
<dbReference type="KEGG" id="paun:MJA45_02990"/>
<evidence type="ECO:0000313" key="3">
    <source>
        <dbReference type="Proteomes" id="UP001305702"/>
    </source>
</evidence>
<protein>
    <submittedName>
        <fullName evidence="2">Uncharacterized protein</fullName>
    </submittedName>
</protein>
<accession>A0AA96RG80</accession>
<proteinExistence type="predicted"/>
<dbReference type="Proteomes" id="UP001305702">
    <property type="component" value="Chromosome"/>
</dbReference>
<keyword evidence="3" id="KW-1185">Reference proteome</keyword>
<keyword evidence="1" id="KW-0472">Membrane</keyword>
<evidence type="ECO:0000313" key="2">
    <source>
        <dbReference type="EMBL" id="WNQ12043.1"/>
    </source>
</evidence>
<name>A0AA96RG80_9BACL</name>
<keyword evidence="1" id="KW-1133">Transmembrane helix</keyword>
<keyword evidence="1" id="KW-0812">Transmembrane</keyword>
<dbReference type="RefSeq" id="WP_315605820.1">
    <property type="nucleotide sequence ID" value="NZ_CP130318.1"/>
</dbReference>